<gene>
    <name evidence="1" type="ORF">Sru01_53770</name>
</gene>
<name>A0A919R905_9ACTN</name>
<evidence type="ECO:0000313" key="2">
    <source>
        <dbReference type="Proteomes" id="UP000655287"/>
    </source>
</evidence>
<dbReference type="NCBIfam" id="TIGR03941">
    <property type="entry name" value="tRNA_deam_assoc"/>
    <property type="match status" value="1"/>
</dbReference>
<reference evidence="1" key="1">
    <citation type="submission" date="2021-01" db="EMBL/GenBank/DDBJ databases">
        <title>Whole genome shotgun sequence of Sphaerisporangium rufum NBRC 109079.</title>
        <authorList>
            <person name="Komaki H."/>
            <person name="Tamura T."/>
        </authorList>
    </citation>
    <scope>NUCLEOTIDE SEQUENCE</scope>
    <source>
        <strain evidence="1">NBRC 109079</strain>
    </source>
</reference>
<keyword evidence="2" id="KW-1185">Reference proteome</keyword>
<evidence type="ECO:0008006" key="3">
    <source>
        <dbReference type="Google" id="ProtNLM"/>
    </source>
</evidence>
<protein>
    <recommendedName>
        <fullName evidence="3">tRNA adenosine deaminase-associated protein</fullName>
    </recommendedName>
</protein>
<dbReference type="InterPro" id="IPR023869">
    <property type="entry name" value="tRNA_Adeno_NH3ase_assoc_put"/>
</dbReference>
<proteinExistence type="predicted"/>
<dbReference type="RefSeq" id="WP_203991079.1">
    <property type="nucleotide sequence ID" value="NZ_BOOU01000073.1"/>
</dbReference>
<evidence type="ECO:0000313" key="1">
    <source>
        <dbReference type="EMBL" id="GII80395.1"/>
    </source>
</evidence>
<dbReference type="AlphaFoldDB" id="A0A919R905"/>
<dbReference type="EMBL" id="BOOU01000073">
    <property type="protein sequence ID" value="GII80395.1"/>
    <property type="molecule type" value="Genomic_DNA"/>
</dbReference>
<dbReference type="Proteomes" id="UP000655287">
    <property type="component" value="Unassembled WGS sequence"/>
</dbReference>
<organism evidence="1 2">
    <name type="scientific">Sphaerisporangium rufum</name>
    <dbReference type="NCBI Taxonomy" id="1381558"/>
    <lineage>
        <taxon>Bacteria</taxon>
        <taxon>Bacillati</taxon>
        <taxon>Actinomycetota</taxon>
        <taxon>Actinomycetes</taxon>
        <taxon>Streptosporangiales</taxon>
        <taxon>Streptosporangiaceae</taxon>
        <taxon>Sphaerisporangium</taxon>
    </lineage>
</organism>
<comment type="caution">
    <text evidence="1">The sequence shown here is derived from an EMBL/GenBank/DDBJ whole genome shotgun (WGS) entry which is preliminary data.</text>
</comment>
<sequence length="163" mass="17384">MPSRPSNSALFAAAFVRISGGWSGAEVDLADTEIADDIGDAVQEALNLRGDELALLCVEVEDEWFALVRYDGDAEPRAFLSDAHAAAGDALGELFMELAGTVTADKEADLGVRPAGDFELLRDLGVSAEELVELSMEEGVLPADTLSVIAERLSFADEIDRLR</sequence>
<accession>A0A919R905</accession>